<dbReference type="InterPro" id="IPR043519">
    <property type="entry name" value="NT_sf"/>
</dbReference>
<evidence type="ECO:0000259" key="1">
    <source>
        <dbReference type="Pfam" id="PF18765"/>
    </source>
</evidence>
<proteinExistence type="predicted"/>
<dbReference type="SUPFAM" id="SSF81301">
    <property type="entry name" value="Nucleotidyltransferase"/>
    <property type="match status" value="1"/>
</dbReference>
<sequence length="100" mass="11319">MKEQHKKTINKLKAIFEHDSKYLALIISGSIADNTAKDTSDIDIYLVVTEKEFQKRLKNKDIFYGNGEICDYKGGYVDGKIVSLSYLKDAIDNANEPTRA</sequence>
<evidence type="ECO:0000313" key="2">
    <source>
        <dbReference type="EMBL" id="GAI18973.1"/>
    </source>
</evidence>
<dbReference type="CDD" id="cd05403">
    <property type="entry name" value="NT_KNTase_like"/>
    <property type="match status" value="1"/>
</dbReference>
<dbReference type="Gene3D" id="3.30.460.10">
    <property type="entry name" value="Beta Polymerase, domain 2"/>
    <property type="match status" value="1"/>
</dbReference>
<organism evidence="2">
    <name type="scientific">marine sediment metagenome</name>
    <dbReference type="NCBI Taxonomy" id="412755"/>
    <lineage>
        <taxon>unclassified sequences</taxon>
        <taxon>metagenomes</taxon>
        <taxon>ecological metagenomes</taxon>
    </lineage>
</organism>
<protein>
    <recommendedName>
        <fullName evidence="1">Polymerase beta nucleotidyltransferase domain-containing protein</fullName>
    </recommendedName>
</protein>
<reference evidence="2" key="1">
    <citation type="journal article" date="2014" name="Front. Microbiol.">
        <title>High frequency of phylogenetically diverse reductive dehalogenase-homologous genes in deep subseafloor sedimentary metagenomes.</title>
        <authorList>
            <person name="Kawai M."/>
            <person name="Futagami T."/>
            <person name="Toyoda A."/>
            <person name="Takaki Y."/>
            <person name="Nishi S."/>
            <person name="Hori S."/>
            <person name="Arai W."/>
            <person name="Tsubouchi T."/>
            <person name="Morono Y."/>
            <person name="Uchiyama I."/>
            <person name="Ito T."/>
            <person name="Fujiyama A."/>
            <person name="Inagaki F."/>
            <person name="Takami H."/>
        </authorList>
    </citation>
    <scope>NUCLEOTIDE SEQUENCE</scope>
    <source>
        <strain evidence="2">Expedition CK06-06</strain>
    </source>
</reference>
<feature type="non-terminal residue" evidence="2">
    <location>
        <position position="100"/>
    </location>
</feature>
<accession>X1LIT0</accession>
<dbReference type="InterPro" id="IPR041633">
    <property type="entry name" value="Polbeta"/>
</dbReference>
<gene>
    <name evidence="2" type="ORF">S06H3_32945</name>
</gene>
<name>X1LIT0_9ZZZZ</name>
<feature type="domain" description="Polymerase beta nucleotidyltransferase" evidence="1">
    <location>
        <begin position="10"/>
        <end position="57"/>
    </location>
</feature>
<dbReference type="EMBL" id="BARV01019624">
    <property type="protein sequence ID" value="GAI18973.1"/>
    <property type="molecule type" value="Genomic_DNA"/>
</dbReference>
<dbReference type="Pfam" id="PF18765">
    <property type="entry name" value="Polbeta"/>
    <property type="match status" value="1"/>
</dbReference>
<dbReference type="AlphaFoldDB" id="X1LIT0"/>
<comment type="caution">
    <text evidence="2">The sequence shown here is derived from an EMBL/GenBank/DDBJ whole genome shotgun (WGS) entry which is preliminary data.</text>
</comment>